<evidence type="ECO:0000313" key="2">
    <source>
        <dbReference type="EMBL" id="HGS87971.1"/>
    </source>
</evidence>
<dbReference type="SUPFAM" id="SSF52540">
    <property type="entry name" value="P-loop containing nucleoside triphosphate hydrolases"/>
    <property type="match status" value="1"/>
</dbReference>
<dbReference type="EMBL" id="DSXR01000100">
    <property type="protein sequence ID" value="HGS87971.1"/>
    <property type="molecule type" value="Genomic_DNA"/>
</dbReference>
<name>A0A7C4Q2M1_9CHLR</name>
<organism evidence="2">
    <name type="scientific">Bellilinea caldifistulae</name>
    <dbReference type="NCBI Taxonomy" id="360411"/>
    <lineage>
        <taxon>Bacteria</taxon>
        <taxon>Bacillati</taxon>
        <taxon>Chloroflexota</taxon>
        <taxon>Anaerolineae</taxon>
        <taxon>Anaerolineales</taxon>
        <taxon>Anaerolineaceae</taxon>
        <taxon>Bellilinea</taxon>
    </lineage>
</organism>
<dbReference type="PANTHER" id="PTHR37291:SF1">
    <property type="entry name" value="TYPE IV METHYL-DIRECTED RESTRICTION ENZYME ECOKMCRB SUBUNIT"/>
    <property type="match status" value="1"/>
</dbReference>
<feature type="domain" description="AAA+ ATPase" evidence="1">
    <location>
        <begin position="285"/>
        <end position="462"/>
    </location>
</feature>
<proteinExistence type="predicted"/>
<protein>
    <submittedName>
        <fullName evidence="2">AAA family ATPase</fullName>
    </submittedName>
</protein>
<evidence type="ECO:0000259" key="1">
    <source>
        <dbReference type="SMART" id="SM00382"/>
    </source>
</evidence>
<dbReference type="InterPro" id="IPR052934">
    <property type="entry name" value="Methyl-DNA_Rec/Restrict_Enz"/>
</dbReference>
<dbReference type="SMART" id="SM00382">
    <property type="entry name" value="AAA"/>
    <property type="match status" value="1"/>
</dbReference>
<dbReference type="InterPro" id="IPR003593">
    <property type="entry name" value="AAA+_ATPase"/>
</dbReference>
<dbReference type="PANTHER" id="PTHR37291">
    <property type="entry name" value="5-METHYLCYTOSINE-SPECIFIC RESTRICTION ENZYME B"/>
    <property type="match status" value="1"/>
</dbReference>
<dbReference type="InterPro" id="IPR011704">
    <property type="entry name" value="ATPase_dyneun-rel_AAA"/>
</dbReference>
<dbReference type="Pfam" id="PF07728">
    <property type="entry name" value="AAA_5"/>
    <property type="match status" value="1"/>
</dbReference>
<dbReference type="AlphaFoldDB" id="A0A7C4Q2M1"/>
<sequence>MARRSNDEHLYKIFARFKDDCLLKDSSLLWHNPNRQLWTLENLRKWKELVIDLPDSGAESFNEKLERQLGGAYPELWGITADLHYVYYLPSTNITMDTRLKNIQWAAERAGYVLPNLNNEIWEAHRKMGFCKTSFKYHIRYAQLNLLVLFAIKVKEQQDRRAVLEDAHRVQILLDEILDSIPNKMERAYDMRHAILYLMFPDKYERIISTSDKQKIAEYYRKYVSTPTDGLDQQILQIREKLIKSHPQGHLLDFYDHLKHEWKDGKVNPPPDNEILQQAARLLLHFKNLILAGPPGTGKTYWADRIAEYMVTVQPAGKASNTVPFIHKITLHQSYAYEDFIEGLRPKLTENTNNGLAFEIKPGIFRQLCTKAEQDPQRRYVLVIDEINRGNIAKVFGELMTLIEADKRGKWTAVLPYSKETFCVPPNLYIIGTMNTADRSIALMDVALRRRFAFLDLMPDATLLDNIVIATGEDELNMGDFLRKINQRITEIRGADYQIGHSYFLPLKEDLSNDDKIKRLDDIWNFQIVPLLKEYFYRQNDLMRQVLPGIFEAYEENSPSTAANLLNLHDEELVAALCRL</sequence>
<gene>
    <name evidence="2" type="ORF">ENT17_10165</name>
</gene>
<reference evidence="2" key="1">
    <citation type="journal article" date="2020" name="mSystems">
        <title>Genome- and Community-Level Interaction Insights into Carbon Utilization and Element Cycling Functions of Hydrothermarchaeota in Hydrothermal Sediment.</title>
        <authorList>
            <person name="Zhou Z."/>
            <person name="Liu Y."/>
            <person name="Xu W."/>
            <person name="Pan J."/>
            <person name="Luo Z.H."/>
            <person name="Li M."/>
        </authorList>
    </citation>
    <scope>NUCLEOTIDE SEQUENCE [LARGE SCALE GENOMIC DNA]</scope>
    <source>
        <strain evidence="2">SpSt-556</strain>
    </source>
</reference>
<dbReference type="GO" id="GO:0016887">
    <property type="term" value="F:ATP hydrolysis activity"/>
    <property type="evidence" value="ECO:0007669"/>
    <property type="project" value="InterPro"/>
</dbReference>
<comment type="caution">
    <text evidence="2">The sequence shown here is derived from an EMBL/GenBank/DDBJ whole genome shotgun (WGS) entry which is preliminary data.</text>
</comment>
<accession>A0A7C4Q2M1</accession>
<dbReference type="InterPro" id="IPR027417">
    <property type="entry name" value="P-loop_NTPase"/>
</dbReference>
<dbReference type="GO" id="GO:0005524">
    <property type="term" value="F:ATP binding"/>
    <property type="evidence" value="ECO:0007669"/>
    <property type="project" value="InterPro"/>
</dbReference>
<dbReference type="Gene3D" id="3.40.50.300">
    <property type="entry name" value="P-loop containing nucleotide triphosphate hydrolases"/>
    <property type="match status" value="1"/>
</dbReference>